<evidence type="ECO:0000256" key="1">
    <source>
        <dbReference type="SAM" id="MobiDB-lite"/>
    </source>
</evidence>
<dbReference type="Pfam" id="PF14090">
    <property type="entry name" value="HTH_39"/>
    <property type="match status" value="1"/>
</dbReference>
<feature type="domain" description="Winged helix-turn-helix" evidence="2">
    <location>
        <begin position="26"/>
        <end position="92"/>
    </location>
</feature>
<protein>
    <recommendedName>
        <fullName evidence="2">Winged helix-turn-helix domain-containing protein</fullName>
    </recommendedName>
</protein>
<proteinExistence type="predicted"/>
<gene>
    <name evidence="3" type="ORF">D0894_01235</name>
</gene>
<organism evidence="3 4">
    <name type="scientific">Pseudomonas monteilii</name>
    <dbReference type="NCBI Taxonomy" id="76759"/>
    <lineage>
        <taxon>Bacteria</taxon>
        <taxon>Pseudomonadati</taxon>
        <taxon>Pseudomonadota</taxon>
        <taxon>Gammaproteobacteria</taxon>
        <taxon>Pseudomonadales</taxon>
        <taxon>Pseudomonadaceae</taxon>
        <taxon>Pseudomonas</taxon>
    </lineage>
</organism>
<feature type="compositionally biased region" description="Low complexity" evidence="1">
    <location>
        <begin position="10"/>
        <end position="21"/>
    </location>
</feature>
<dbReference type="AlphaFoldDB" id="A0A399MG47"/>
<reference evidence="3 4" key="1">
    <citation type="submission" date="2018-08" db="EMBL/GenBank/DDBJ databases">
        <title>Draft genome sequence of the cyanotroph, Pseudomonas monteilii BCN3.</title>
        <authorList>
            <person name="Jones L.B."/>
            <person name="Kunz D.A."/>
        </authorList>
    </citation>
    <scope>NUCLEOTIDE SEQUENCE [LARGE SCALE GENOMIC DNA]</scope>
    <source>
        <strain evidence="3 4">BCN3</strain>
    </source>
</reference>
<dbReference type="EMBL" id="QWLL01000005">
    <property type="protein sequence ID" value="RII80227.1"/>
    <property type="molecule type" value="Genomic_DNA"/>
</dbReference>
<dbReference type="InterPro" id="IPR055245">
    <property type="entry name" value="HTH_proteobacteria"/>
</dbReference>
<evidence type="ECO:0000313" key="3">
    <source>
        <dbReference type="EMBL" id="RII80227.1"/>
    </source>
</evidence>
<name>A0A399MG47_9PSED</name>
<sequence>MKMADTPPLDSDCSALDSSDTSGSAQRIRLLAHLRQHGSINTFQAIAQLNIVRPGARIAELRALGHKIATHLSTLKDDHGRDHRKVATYFLSAGSAQKVVE</sequence>
<evidence type="ECO:0000259" key="2">
    <source>
        <dbReference type="Pfam" id="PF14090"/>
    </source>
</evidence>
<accession>A0A399MG47</accession>
<evidence type="ECO:0000313" key="4">
    <source>
        <dbReference type="Proteomes" id="UP000265875"/>
    </source>
</evidence>
<dbReference type="RefSeq" id="WP_119368509.1">
    <property type="nucleotide sequence ID" value="NZ_QWLL01000005.1"/>
</dbReference>
<feature type="region of interest" description="Disordered" evidence="1">
    <location>
        <begin position="1"/>
        <end position="21"/>
    </location>
</feature>
<dbReference type="Proteomes" id="UP000265875">
    <property type="component" value="Unassembled WGS sequence"/>
</dbReference>
<comment type="caution">
    <text evidence="3">The sequence shown here is derived from an EMBL/GenBank/DDBJ whole genome shotgun (WGS) entry which is preliminary data.</text>
</comment>